<name>A0A9K3KGU4_9STRA</name>
<keyword evidence="2" id="KW-1185">Reference proteome</keyword>
<dbReference type="Proteomes" id="UP000693970">
    <property type="component" value="Unassembled WGS sequence"/>
</dbReference>
<reference evidence="1" key="2">
    <citation type="submission" date="2021-04" db="EMBL/GenBank/DDBJ databases">
        <authorList>
            <person name="Podell S."/>
        </authorList>
    </citation>
    <scope>NUCLEOTIDE SEQUENCE</scope>
    <source>
        <strain evidence="1">Hildebrandi</strain>
    </source>
</reference>
<reference evidence="1" key="1">
    <citation type="journal article" date="2021" name="Sci. Rep.">
        <title>Diploid genomic architecture of Nitzschia inconspicua, an elite biomass production diatom.</title>
        <authorList>
            <person name="Oliver A."/>
            <person name="Podell S."/>
            <person name="Pinowska A."/>
            <person name="Traller J.C."/>
            <person name="Smith S.R."/>
            <person name="McClure R."/>
            <person name="Beliaev A."/>
            <person name="Bohutskyi P."/>
            <person name="Hill E.A."/>
            <person name="Rabines A."/>
            <person name="Zheng H."/>
            <person name="Allen L.Z."/>
            <person name="Kuo A."/>
            <person name="Grigoriev I.V."/>
            <person name="Allen A.E."/>
            <person name="Hazlebeck D."/>
            <person name="Allen E.E."/>
        </authorList>
    </citation>
    <scope>NUCLEOTIDE SEQUENCE</scope>
    <source>
        <strain evidence="1">Hildebrandi</strain>
    </source>
</reference>
<dbReference type="GO" id="GO:0015035">
    <property type="term" value="F:protein-disulfide reductase activity"/>
    <property type="evidence" value="ECO:0007669"/>
    <property type="project" value="InterPro"/>
</dbReference>
<proteinExistence type="predicted"/>
<protein>
    <submittedName>
        <fullName evidence="1">DUF393 domain containing protein</fullName>
    </submittedName>
</protein>
<organism evidence="1 2">
    <name type="scientific">Nitzschia inconspicua</name>
    <dbReference type="NCBI Taxonomy" id="303405"/>
    <lineage>
        <taxon>Eukaryota</taxon>
        <taxon>Sar</taxon>
        <taxon>Stramenopiles</taxon>
        <taxon>Ochrophyta</taxon>
        <taxon>Bacillariophyta</taxon>
        <taxon>Bacillariophyceae</taxon>
        <taxon>Bacillariophycidae</taxon>
        <taxon>Bacillariales</taxon>
        <taxon>Bacillariaceae</taxon>
        <taxon>Nitzschia</taxon>
    </lineage>
</organism>
<dbReference type="EMBL" id="JAGRRH010000024">
    <property type="protein sequence ID" value="KAG7343086.1"/>
    <property type="molecule type" value="Genomic_DNA"/>
</dbReference>
<evidence type="ECO:0000313" key="2">
    <source>
        <dbReference type="Proteomes" id="UP000693970"/>
    </source>
</evidence>
<dbReference type="Pfam" id="PF04134">
    <property type="entry name" value="DCC1-like"/>
    <property type="match status" value="1"/>
</dbReference>
<evidence type="ECO:0000313" key="1">
    <source>
        <dbReference type="EMBL" id="KAG7343086.1"/>
    </source>
</evidence>
<dbReference type="PANTHER" id="PTHR34290">
    <property type="entry name" value="SI:CH73-390P7.2"/>
    <property type="match status" value="1"/>
</dbReference>
<dbReference type="InterPro" id="IPR007263">
    <property type="entry name" value="DCC1-like"/>
</dbReference>
<sequence length="211" mass="23968">MSILIKPVNSFLVASSYQRTASIASRGVMRCFLHVSSDRTVFSKTTSDIKLSPSTNERLFPEEVNVLYDSKCSVCKLEMEWLANRDKQVNVKQSKLKLTDLEDPAYDAKDPSNGGIDYETGMAAIYVVTADGKVLKGVAAFALAYEQVGLGWLWRIYNVPGVKSIMNWGYDVFARYRTRFTRGTSLEKLVELHKEKRQRREQDDCESCKKL</sequence>
<dbReference type="PANTHER" id="PTHR34290:SF2">
    <property type="entry name" value="OS04G0668800 PROTEIN"/>
    <property type="match status" value="1"/>
</dbReference>
<dbReference type="AlphaFoldDB" id="A0A9K3KGU4"/>
<gene>
    <name evidence="1" type="ORF">IV203_021031</name>
</gene>
<dbReference type="OrthoDB" id="441708at2759"/>
<comment type="caution">
    <text evidence="1">The sequence shown here is derived from an EMBL/GenBank/DDBJ whole genome shotgun (WGS) entry which is preliminary data.</text>
</comment>
<dbReference type="InterPro" id="IPR044691">
    <property type="entry name" value="DCC1_Trx"/>
</dbReference>
<accession>A0A9K3KGU4</accession>